<dbReference type="EnsemblMetazoa" id="PPA01112.1">
    <property type="protein sequence ID" value="PPA01112.1"/>
    <property type="gene ID" value="WBGene00090666"/>
</dbReference>
<keyword evidence="3" id="KW-1185">Reference proteome</keyword>
<feature type="transmembrane region" description="Helical" evidence="1">
    <location>
        <begin position="62"/>
        <end position="80"/>
    </location>
</feature>
<evidence type="ECO:0000313" key="2">
    <source>
        <dbReference type="EnsemblMetazoa" id="PPA01112.1"/>
    </source>
</evidence>
<accession>A0A8R1U3L8</accession>
<reference evidence="2" key="2">
    <citation type="submission" date="2022-06" db="UniProtKB">
        <authorList>
            <consortium name="EnsemblMetazoa"/>
        </authorList>
    </citation>
    <scope>IDENTIFICATION</scope>
    <source>
        <strain evidence="2">PS312</strain>
    </source>
</reference>
<dbReference type="Proteomes" id="UP000005239">
    <property type="component" value="Unassembled WGS sequence"/>
</dbReference>
<organism evidence="2 3">
    <name type="scientific">Pristionchus pacificus</name>
    <name type="common">Parasitic nematode worm</name>
    <dbReference type="NCBI Taxonomy" id="54126"/>
    <lineage>
        <taxon>Eukaryota</taxon>
        <taxon>Metazoa</taxon>
        <taxon>Ecdysozoa</taxon>
        <taxon>Nematoda</taxon>
        <taxon>Chromadorea</taxon>
        <taxon>Rhabditida</taxon>
        <taxon>Rhabditina</taxon>
        <taxon>Diplogasteromorpha</taxon>
        <taxon>Diplogasteroidea</taxon>
        <taxon>Neodiplogasteridae</taxon>
        <taxon>Pristionchus</taxon>
    </lineage>
</organism>
<reference evidence="3" key="1">
    <citation type="journal article" date="2008" name="Nat. Genet.">
        <title>The Pristionchus pacificus genome provides a unique perspective on nematode lifestyle and parasitism.</title>
        <authorList>
            <person name="Dieterich C."/>
            <person name="Clifton S.W."/>
            <person name="Schuster L.N."/>
            <person name="Chinwalla A."/>
            <person name="Delehaunty K."/>
            <person name="Dinkelacker I."/>
            <person name="Fulton L."/>
            <person name="Fulton R."/>
            <person name="Godfrey J."/>
            <person name="Minx P."/>
            <person name="Mitreva M."/>
            <person name="Roeseler W."/>
            <person name="Tian H."/>
            <person name="Witte H."/>
            <person name="Yang S.P."/>
            <person name="Wilson R.K."/>
            <person name="Sommer R.J."/>
        </authorList>
    </citation>
    <scope>NUCLEOTIDE SEQUENCE [LARGE SCALE GENOMIC DNA]</scope>
    <source>
        <strain evidence="3">PS312</strain>
    </source>
</reference>
<gene>
    <name evidence="2" type="primary">WBGene00090666</name>
</gene>
<proteinExistence type="predicted"/>
<protein>
    <submittedName>
        <fullName evidence="2">Uncharacterized protein</fullName>
    </submittedName>
</protein>
<keyword evidence="1" id="KW-1133">Transmembrane helix</keyword>
<dbReference type="AlphaFoldDB" id="A0A8R1U3L8"/>
<evidence type="ECO:0000313" key="3">
    <source>
        <dbReference type="Proteomes" id="UP000005239"/>
    </source>
</evidence>
<keyword evidence="1" id="KW-0472">Membrane</keyword>
<keyword evidence="1" id="KW-0812">Transmembrane</keyword>
<sequence>MVEKAEADSTTTVGMNELVGLLTEAVRKKIPLSSNADEAKTLNKMYQDLKMQIRIESTKREMLGLLLDSAFYVFGGYVIYKFIRSGCMGIEPAAINQLQTIADLVQEIHESVKEKTKSSKKRSCISGIVNVLLLLLRPAINHIRSGEIQIIPYSFHDDLKCIYYRHFQFQVSIVNGEAMNDYHIGNAPKPAEIAQNMRELRDNLAPLREQQERLEYRIRCFQGIMACMPYMLPCILIAMALRANPWWACMSLAGIPSKKILDEVIDVLDDAACNKGHYRGKARGEEGKCLNYRARTMKGVGHKNVGFTLEV</sequence>
<name>A0A8R1U3L8_PRIPA</name>
<evidence type="ECO:0000256" key="1">
    <source>
        <dbReference type="SAM" id="Phobius"/>
    </source>
</evidence>